<reference evidence="9 10" key="1">
    <citation type="journal article" date="2020" name="ISME J.">
        <title>Uncovering the hidden diversity of litter-decomposition mechanisms in mushroom-forming fungi.</title>
        <authorList>
            <person name="Floudas D."/>
            <person name="Bentzer J."/>
            <person name="Ahren D."/>
            <person name="Johansson T."/>
            <person name="Persson P."/>
            <person name="Tunlid A."/>
        </authorList>
    </citation>
    <scope>NUCLEOTIDE SEQUENCE [LARGE SCALE GENOMIC DNA]</scope>
    <source>
        <strain evidence="9 10">CBS 661.87</strain>
    </source>
</reference>
<dbReference type="PANTHER" id="PTHR34187">
    <property type="entry name" value="FGR18P"/>
    <property type="match status" value="1"/>
</dbReference>
<name>A0A8H5H705_9AGAR</name>
<gene>
    <name evidence="9" type="ORF">D9615_006741</name>
</gene>
<dbReference type="PANTHER" id="PTHR34187:SF2">
    <property type="entry name" value="DUF202 DOMAIN-CONTAINING PROTEIN"/>
    <property type="match status" value="1"/>
</dbReference>
<proteinExistence type="predicted"/>
<evidence type="ECO:0000313" key="9">
    <source>
        <dbReference type="EMBL" id="KAF5377862.1"/>
    </source>
</evidence>
<protein>
    <recommendedName>
        <fullName evidence="8">DUF202 domain-containing protein</fullName>
    </recommendedName>
</protein>
<feature type="domain" description="DUF202" evidence="8">
    <location>
        <begin position="109"/>
        <end position="182"/>
    </location>
</feature>
<evidence type="ECO:0000259" key="8">
    <source>
        <dbReference type="Pfam" id="PF02656"/>
    </source>
</evidence>
<keyword evidence="10" id="KW-1185">Reference proteome</keyword>
<evidence type="ECO:0000256" key="4">
    <source>
        <dbReference type="ARBA" id="ARBA00022989"/>
    </source>
</evidence>
<evidence type="ECO:0000256" key="2">
    <source>
        <dbReference type="ARBA" id="ARBA00022475"/>
    </source>
</evidence>
<keyword evidence="3 7" id="KW-0812">Transmembrane</keyword>
<keyword evidence="5 7" id="KW-0472">Membrane</keyword>
<dbReference type="Pfam" id="PF02656">
    <property type="entry name" value="DUF202"/>
    <property type="match status" value="1"/>
</dbReference>
<dbReference type="InterPro" id="IPR003807">
    <property type="entry name" value="DUF202"/>
</dbReference>
<organism evidence="9 10">
    <name type="scientific">Tricholomella constricta</name>
    <dbReference type="NCBI Taxonomy" id="117010"/>
    <lineage>
        <taxon>Eukaryota</taxon>
        <taxon>Fungi</taxon>
        <taxon>Dikarya</taxon>
        <taxon>Basidiomycota</taxon>
        <taxon>Agaricomycotina</taxon>
        <taxon>Agaricomycetes</taxon>
        <taxon>Agaricomycetidae</taxon>
        <taxon>Agaricales</taxon>
        <taxon>Tricholomatineae</taxon>
        <taxon>Lyophyllaceae</taxon>
        <taxon>Tricholomella</taxon>
    </lineage>
</organism>
<feature type="transmembrane region" description="Helical" evidence="7">
    <location>
        <begin position="126"/>
        <end position="146"/>
    </location>
</feature>
<feature type="transmembrane region" description="Helical" evidence="7">
    <location>
        <begin position="158"/>
        <end position="178"/>
    </location>
</feature>
<evidence type="ECO:0000256" key="6">
    <source>
        <dbReference type="SAM" id="MobiDB-lite"/>
    </source>
</evidence>
<evidence type="ECO:0000256" key="7">
    <source>
        <dbReference type="SAM" id="Phobius"/>
    </source>
</evidence>
<dbReference type="AlphaFoldDB" id="A0A8H5H705"/>
<dbReference type="Proteomes" id="UP000565441">
    <property type="component" value="Unassembled WGS sequence"/>
</dbReference>
<evidence type="ECO:0000256" key="5">
    <source>
        <dbReference type="ARBA" id="ARBA00023136"/>
    </source>
</evidence>
<sequence length="223" mass="24117">MAGSSKPAGLLPALSQTMSQILEKRPLPSPLPEHVQAPPSTPMSQELEPKHEAQSETADEQRYINSPEPSPPLTPTSTTSSRRRFRKKLKRLKGFRPSLVLENSGSVARDHLASERTFLAYVRTSLLLATTGVALVQLFAVAATNAVASTSLRRIRQFAHPLGATLVVFGLVVLAVGVRRYFLIQVSLTKGVFPVTRMAITGITIVLAAIIIVVFGVLVSSRD</sequence>
<feature type="transmembrane region" description="Helical" evidence="7">
    <location>
        <begin position="198"/>
        <end position="219"/>
    </location>
</feature>
<dbReference type="InterPro" id="IPR052053">
    <property type="entry name" value="IM_YidH-like"/>
</dbReference>
<evidence type="ECO:0000256" key="1">
    <source>
        <dbReference type="ARBA" id="ARBA00004651"/>
    </source>
</evidence>
<dbReference type="OrthoDB" id="199599at2759"/>
<comment type="caution">
    <text evidence="9">The sequence shown here is derived from an EMBL/GenBank/DDBJ whole genome shotgun (WGS) entry which is preliminary data.</text>
</comment>
<dbReference type="GO" id="GO:0005886">
    <property type="term" value="C:plasma membrane"/>
    <property type="evidence" value="ECO:0007669"/>
    <property type="project" value="UniProtKB-SubCell"/>
</dbReference>
<evidence type="ECO:0000256" key="3">
    <source>
        <dbReference type="ARBA" id="ARBA00022692"/>
    </source>
</evidence>
<comment type="subcellular location">
    <subcellularLocation>
        <location evidence="1">Cell membrane</location>
        <topology evidence="1">Multi-pass membrane protein</topology>
    </subcellularLocation>
</comment>
<evidence type="ECO:0000313" key="10">
    <source>
        <dbReference type="Proteomes" id="UP000565441"/>
    </source>
</evidence>
<feature type="region of interest" description="Disordered" evidence="6">
    <location>
        <begin position="1"/>
        <end position="84"/>
    </location>
</feature>
<keyword evidence="4 7" id="KW-1133">Transmembrane helix</keyword>
<feature type="compositionally biased region" description="Basic and acidic residues" evidence="6">
    <location>
        <begin position="47"/>
        <end position="62"/>
    </location>
</feature>
<dbReference type="EMBL" id="JAACJP010000022">
    <property type="protein sequence ID" value="KAF5377862.1"/>
    <property type="molecule type" value="Genomic_DNA"/>
</dbReference>
<keyword evidence="2" id="KW-1003">Cell membrane</keyword>
<accession>A0A8H5H705</accession>